<keyword evidence="14" id="KW-0378">Hydrolase</keyword>
<keyword evidence="11 12" id="KW-0066">ATP synthesis</keyword>
<evidence type="ECO:0000256" key="7">
    <source>
        <dbReference type="ARBA" id="ARBA00022967"/>
    </source>
</evidence>
<dbReference type="InterPro" id="IPR055190">
    <property type="entry name" value="ATP-synt_VA_C"/>
</dbReference>
<comment type="catalytic activity">
    <reaction evidence="12">
        <text>ATP + H2O + 4 H(+)(in) = ADP + phosphate + 5 H(+)(out)</text>
        <dbReference type="Rhea" id="RHEA:57720"/>
        <dbReference type="ChEBI" id="CHEBI:15377"/>
        <dbReference type="ChEBI" id="CHEBI:15378"/>
        <dbReference type="ChEBI" id="CHEBI:30616"/>
        <dbReference type="ChEBI" id="CHEBI:43474"/>
        <dbReference type="ChEBI" id="CHEBI:456216"/>
        <dbReference type="EC" id="7.1.2.2"/>
    </reaction>
</comment>
<dbReference type="InterPro" id="IPR024034">
    <property type="entry name" value="ATPase_F1/V1_b/a_C"/>
</dbReference>
<evidence type="ECO:0000256" key="12">
    <source>
        <dbReference type="HAMAP-Rule" id="MF_01347"/>
    </source>
</evidence>
<proteinExistence type="inferred from homology"/>
<evidence type="ECO:0000313" key="15">
    <source>
        <dbReference type="Proteomes" id="UP000007581"/>
    </source>
</evidence>
<feature type="domain" description="AAA+ ATPase" evidence="13">
    <location>
        <begin position="145"/>
        <end position="331"/>
    </location>
</feature>
<name>A0ABM5MWJ7_RICTP</name>
<dbReference type="InterPro" id="IPR004100">
    <property type="entry name" value="ATPase_F1/V1/A1_a/bsu_N"/>
</dbReference>
<keyword evidence="8 12" id="KW-0406">Ion transport</keyword>
<keyword evidence="5 12" id="KW-0375">Hydrogen ion transport</keyword>
<dbReference type="Pfam" id="PF00006">
    <property type="entry name" value="ATP-synt_ab"/>
    <property type="match status" value="1"/>
</dbReference>
<dbReference type="Gene3D" id="3.40.50.300">
    <property type="entry name" value="P-loop containing nucleotide triphosphate hydrolases"/>
    <property type="match status" value="1"/>
</dbReference>
<dbReference type="PROSITE" id="PS00152">
    <property type="entry name" value="ATPASE_ALPHA_BETA"/>
    <property type="match status" value="1"/>
</dbReference>
<evidence type="ECO:0000256" key="2">
    <source>
        <dbReference type="ARBA" id="ARBA00008936"/>
    </source>
</evidence>
<dbReference type="PANTHER" id="PTHR15184:SF71">
    <property type="entry name" value="ATP SYNTHASE SUBUNIT BETA, MITOCHONDRIAL"/>
    <property type="match status" value="1"/>
</dbReference>
<dbReference type="Pfam" id="PF22919">
    <property type="entry name" value="ATP-synt_VA_C"/>
    <property type="match status" value="1"/>
</dbReference>
<evidence type="ECO:0000256" key="1">
    <source>
        <dbReference type="ARBA" id="ARBA00004370"/>
    </source>
</evidence>
<evidence type="ECO:0000256" key="9">
    <source>
        <dbReference type="ARBA" id="ARBA00023136"/>
    </source>
</evidence>
<dbReference type="Gene3D" id="2.40.10.170">
    <property type="match status" value="1"/>
</dbReference>
<dbReference type="InterPro" id="IPR050053">
    <property type="entry name" value="ATPase_alpha/beta_chains"/>
</dbReference>
<dbReference type="Pfam" id="PF02874">
    <property type="entry name" value="ATP-synt_ab_N"/>
    <property type="match status" value="1"/>
</dbReference>
<keyword evidence="7 12" id="KW-1278">Translocase</keyword>
<feature type="binding site" evidence="12">
    <location>
        <begin position="153"/>
        <end position="160"/>
    </location>
    <ligand>
        <name>ATP</name>
        <dbReference type="ChEBI" id="CHEBI:30616"/>
    </ligand>
</feature>
<keyword evidence="3 12" id="KW-0813">Transport</keyword>
<dbReference type="SUPFAM" id="SSF50615">
    <property type="entry name" value="N-terminal domain of alpha and beta subunits of F1 ATP synthase"/>
    <property type="match status" value="1"/>
</dbReference>
<evidence type="ECO:0000256" key="5">
    <source>
        <dbReference type="ARBA" id="ARBA00022781"/>
    </source>
</evidence>
<dbReference type="CDD" id="cd18115">
    <property type="entry name" value="ATP-synt_F1_beta_N"/>
    <property type="match status" value="1"/>
</dbReference>
<dbReference type="Proteomes" id="UP000007581">
    <property type="component" value="Chromosome"/>
</dbReference>
<reference evidence="14" key="1">
    <citation type="submission" date="2012-03" db="EMBL/GenBank/DDBJ databases">
        <authorList>
            <person name="Johnson S.L."/>
            <person name="Sims D."/>
            <person name="Han S."/>
            <person name="Bruce D.C."/>
            <person name="Dasch G.A."/>
        </authorList>
    </citation>
    <scope>NUCLEOTIDE SEQUENCE [LARGE SCALE GENOMIC DNA]</scope>
    <source>
        <strain evidence="14">TH1527</strain>
    </source>
</reference>
<evidence type="ECO:0000256" key="10">
    <source>
        <dbReference type="ARBA" id="ARBA00023196"/>
    </source>
</evidence>
<keyword evidence="9 12" id="KW-0472">Membrane</keyword>
<evidence type="ECO:0000256" key="3">
    <source>
        <dbReference type="ARBA" id="ARBA00022448"/>
    </source>
</evidence>
<dbReference type="PIRSF" id="PIRSF039072">
    <property type="entry name" value="ATPase_subunit_beta"/>
    <property type="match status" value="1"/>
</dbReference>
<keyword evidence="15" id="KW-1185">Reference proteome</keyword>
<dbReference type="InterPro" id="IPR027417">
    <property type="entry name" value="P-loop_NTPase"/>
</dbReference>
<comment type="similarity">
    <text evidence="2 12">Belongs to the ATPase alpha/beta chains family.</text>
</comment>
<dbReference type="InterPro" id="IPR000194">
    <property type="entry name" value="ATPase_F1/V1/A1_a/bsu_nucl-bd"/>
</dbReference>
<gene>
    <name evidence="12" type="primary">atpD</name>
    <name evidence="14" type="ORF">RTTH1527_03790</name>
</gene>
<dbReference type="PANTHER" id="PTHR15184">
    <property type="entry name" value="ATP SYNTHASE"/>
    <property type="match status" value="1"/>
</dbReference>
<evidence type="ECO:0000256" key="8">
    <source>
        <dbReference type="ARBA" id="ARBA00023065"/>
    </source>
</evidence>
<evidence type="ECO:0000256" key="4">
    <source>
        <dbReference type="ARBA" id="ARBA00022741"/>
    </source>
</evidence>
<keyword evidence="4 12" id="KW-0547">Nucleotide-binding</keyword>
<evidence type="ECO:0000313" key="14">
    <source>
        <dbReference type="EMBL" id="AFE54623.1"/>
    </source>
</evidence>
<dbReference type="EC" id="7.1.2.2" evidence="12"/>
<organism evidence="14 15">
    <name type="scientific">Rickettsia typhi str. TH1527</name>
    <dbReference type="NCBI Taxonomy" id="1003201"/>
    <lineage>
        <taxon>Bacteria</taxon>
        <taxon>Pseudomonadati</taxon>
        <taxon>Pseudomonadota</taxon>
        <taxon>Alphaproteobacteria</taxon>
        <taxon>Rickettsiales</taxon>
        <taxon>Rickettsiaceae</taxon>
        <taxon>Rickettsieae</taxon>
        <taxon>Rickettsia</taxon>
        <taxon>typhus group</taxon>
    </lineage>
</organism>
<dbReference type="GO" id="GO:0016787">
    <property type="term" value="F:hydrolase activity"/>
    <property type="evidence" value="ECO:0007669"/>
    <property type="project" value="UniProtKB-KW"/>
</dbReference>
<dbReference type="SUPFAM" id="SSF52540">
    <property type="entry name" value="P-loop containing nucleoside triphosphate hydrolases"/>
    <property type="match status" value="1"/>
</dbReference>
<dbReference type="CDD" id="cd18110">
    <property type="entry name" value="ATP-synt_F1_beta_C"/>
    <property type="match status" value="1"/>
</dbReference>
<dbReference type="HAMAP" id="MF_01347">
    <property type="entry name" value="ATP_synth_beta_bact"/>
    <property type="match status" value="1"/>
</dbReference>
<dbReference type="InterPro" id="IPR036121">
    <property type="entry name" value="ATPase_F1/V1/A1_a/bsu_N_sf"/>
</dbReference>
<dbReference type="NCBIfam" id="TIGR01039">
    <property type="entry name" value="atpD"/>
    <property type="match status" value="1"/>
</dbReference>
<keyword evidence="6 12" id="KW-0067">ATP-binding</keyword>
<dbReference type="SMART" id="SM00382">
    <property type="entry name" value="AAA"/>
    <property type="match status" value="1"/>
</dbReference>
<dbReference type="InterPro" id="IPR003593">
    <property type="entry name" value="AAA+_ATPase"/>
</dbReference>
<evidence type="ECO:0000259" key="13">
    <source>
        <dbReference type="SMART" id="SM00382"/>
    </source>
</evidence>
<dbReference type="InterPro" id="IPR020003">
    <property type="entry name" value="ATPase_a/bsu_AS"/>
</dbReference>
<protein>
    <recommendedName>
        <fullName evidence="12">ATP synthase subunit beta</fullName>
        <ecNumber evidence="12">7.1.2.2</ecNumber>
    </recommendedName>
    <alternativeName>
        <fullName evidence="12">ATP synthase F1 sector subunit beta</fullName>
    </alternativeName>
    <alternativeName>
        <fullName evidence="12">F-ATPase subunit beta</fullName>
    </alternativeName>
</protein>
<dbReference type="CDD" id="cd01133">
    <property type="entry name" value="F1-ATPase_beta_CD"/>
    <property type="match status" value="1"/>
</dbReference>
<dbReference type="RefSeq" id="WP_011191219.1">
    <property type="nucleotide sequence ID" value="NC_017066.1"/>
</dbReference>
<dbReference type="SUPFAM" id="SSF47917">
    <property type="entry name" value="C-terminal domain of alpha and beta subunits of F1 ATP synthase"/>
    <property type="match status" value="1"/>
</dbReference>
<sequence length="474" mass="51093">MTQNIGKITQVISAVVDVKFTNNSKLPEILNALECYNAKQRIVLEVAQHIGDDTVRCISMGSTEGLIRGLEVIDTGNPIHIPVGIATLGRIMNVVGEPIDGKGEIKSSTISSIYKPAPDFINQSTERDILVTGIKVVDLLAPYTKGGKIGLFGGAGVGKTVLIMELINNVAKAHGGYTVFAGVGERTREGNDLYHEMIASGVINLEAPEKSKVALVYGQMNEPPGARARVALSGLTIAESFRDMNAGQDVLFFVDNIFRFTQAGAEVSALLGRIPSAVGYQPTLATDMGELQERITSTKHGSITSVQAIYVPADDLTDPAPSTSFAHLDATTVLSRQIAELGIYPAVDPLDSNSQVLDPMIVGEEHYSVARQVQQVLQTYKSLQDIIAILGMDELSEEDKLTVSRARKIQRFLSQPFHVAEVFTGVEGKFVNLDDTIAGFKGLVEGKYDDLPEAAFYMVGTIDEAVEKAKILKI</sequence>
<evidence type="ECO:0000256" key="11">
    <source>
        <dbReference type="ARBA" id="ARBA00023310"/>
    </source>
</evidence>
<comment type="function">
    <text evidence="12">Produces ATP from ADP in the presence of a proton gradient across the membrane. The catalytic sites are hosted primarily by the beta subunits.</text>
</comment>
<keyword evidence="10 12" id="KW-0139">CF(1)</keyword>
<dbReference type="Gene3D" id="1.10.1140.10">
    <property type="entry name" value="Bovine Mitochondrial F1-atpase, Atp Synthase Beta Chain, Chain D, domain 3"/>
    <property type="match status" value="1"/>
</dbReference>
<accession>A0ABM5MWJ7</accession>
<evidence type="ECO:0000256" key="6">
    <source>
        <dbReference type="ARBA" id="ARBA00022840"/>
    </source>
</evidence>
<dbReference type="EMBL" id="CP003397">
    <property type="protein sequence ID" value="AFE54623.1"/>
    <property type="molecule type" value="Genomic_DNA"/>
</dbReference>
<dbReference type="InterPro" id="IPR005722">
    <property type="entry name" value="ATP_synth_F1_bsu"/>
</dbReference>
<keyword evidence="12" id="KW-1003">Cell membrane</keyword>
<comment type="subcellular location">
    <subcellularLocation>
        <location evidence="12">Cell membrane</location>
        <topology evidence="12">Peripheral membrane protein</topology>
    </subcellularLocation>
    <subcellularLocation>
        <location evidence="1">Membrane</location>
    </subcellularLocation>
</comment>